<dbReference type="EMBL" id="JAZDWU010000001">
    <property type="protein sequence ID" value="KAL0014912.1"/>
    <property type="molecule type" value="Genomic_DNA"/>
</dbReference>
<comment type="caution">
    <text evidence="7">The sequence shown here is derived from an EMBL/GenBank/DDBJ whole genome shotgun (WGS) entry which is preliminary data.</text>
</comment>
<dbReference type="GO" id="GO:0032259">
    <property type="term" value="P:methylation"/>
    <property type="evidence" value="ECO:0007669"/>
    <property type="project" value="UniProtKB-KW"/>
</dbReference>
<comment type="similarity">
    <text evidence="5">Belongs to the class I-like SAM-binding methyltransferase superfamily. Cation-dependent O-methyltransferase family.</text>
</comment>
<dbReference type="GO" id="GO:0008171">
    <property type="term" value="F:O-methyltransferase activity"/>
    <property type="evidence" value="ECO:0007669"/>
    <property type="project" value="InterPro"/>
</dbReference>
<dbReference type="SUPFAM" id="SSF53335">
    <property type="entry name" value="S-adenosyl-L-methionine-dependent methyltransferases"/>
    <property type="match status" value="1"/>
</dbReference>
<sequence length="358" mass="40677">MEQNAKKVTSPSKGLLQSEDLYQHILETSVYPREPDFLKELRHVTASHPSRSSPTSATKSLSSLTPNSSPPPPPATPRSSTSSTSTKRVRQEKSERERGRQNTQLLKKEILAQRRAQSERDERSQRERGDEILLTQRREKKIRIFYFVAQEKPVAEGGTPIHTTICSQEAMKKIVEKLPHNILQSEDLYQYILETSVYPRESEFLKELRHVTASHPKAFYSTAPDVGQLMAMLLKLVNAKRTIELGVYTGYSLLLTALTIPEDDKIIAIDVNRETFEIGLPIIKKAGIADKIDFIESEALPVLDQLLQNHENKGSFDFAFVDADKVNYWNYHERLMNLLKVGGLVVYDNTPKRISCDS</sequence>
<dbReference type="InterPro" id="IPR029063">
    <property type="entry name" value="SAM-dependent_MTases_sf"/>
</dbReference>
<evidence type="ECO:0000256" key="5">
    <source>
        <dbReference type="ARBA" id="ARBA00023453"/>
    </source>
</evidence>
<dbReference type="InterPro" id="IPR002935">
    <property type="entry name" value="SAM_O-MeTrfase"/>
</dbReference>
<dbReference type="Pfam" id="PF01596">
    <property type="entry name" value="Methyltransf_3"/>
    <property type="match status" value="1"/>
</dbReference>
<keyword evidence="8" id="KW-1185">Reference proteome</keyword>
<evidence type="ECO:0000256" key="6">
    <source>
        <dbReference type="SAM" id="MobiDB-lite"/>
    </source>
</evidence>
<proteinExistence type="inferred from homology"/>
<dbReference type="GO" id="GO:0008757">
    <property type="term" value="F:S-adenosylmethionine-dependent methyltransferase activity"/>
    <property type="evidence" value="ECO:0007669"/>
    <property type="project" value="TreeGrafter"/>
</dbReference>
<dbReference type="Proteomes" id="UP001459277">
    <property type="component" value="Unassembled WGS sequence"/>
</dbReference>
<dbReference type="PANTHER" id="PTHR10509:SF82">
    <property type="entry name" value="CAFFEOYL-COA O-METHYLTRANSFERASE-LIKE"/>
    <property type="match status" value="1"/>
</dbReference>
<evidence type="ECO:0000256" key="2">
    <source>
        <dbReference type="ARBA" id="ARBA00022603"/>
    </source>
</evidence>
<dbReference type="InterPro" id="IPR050362">
    <property type="entry name" value="Cation-dep_OMT"/>
</dbReference>
<dbReference type="PANTHER" id="PTHR10509">
    <property type="entry name" value="O-METHYLTRANSFERASE-RELATED"/>
    <property type="match status" value="1"/>
</dbReference>
<name>A0AAW2DYM5_9ROSI</name>
<evidence type="ECO:0000313" key="7">
    <source>
        <dbReference type="EMBL" id="KAL0014912.1"/>
    </source>
</evidence>
<evidence type="ECO:0000256" key="3">
    <source>
        <dbReference type="ARBA" id="ARBA00022679"/>
    </source>
</evidence>
<feature type="compositionally biased region" description="Low complexity" evidence="6">
    <location>
        <begin position="77"/>
        <end position="86"/>
    </location>
</feature>
<evidence type="ECO:0000256" key="4">
    <source>
        <dbReference type="ARBA" id="ARBA00022691"/>
    </source>
</evidence>
<evidence type="ECO:0008006" key="9">
    <source>
        <dbReference type="Google" id="ProtNLM"/>
    </source>
</evidence>
<organism evidence="7 8">
    <name type="scientific">Lithocarpus litseifolius</name>
    <dbReference type="NCBI Taxonomy" id="425828"/>
    <lineage>
        <taxon>Eukaryota</taxon>
        <taxon>Viridiplantae</taxon>
        <taxon>Streptophyta</taxon>
        <taxon>Embryophyta</taxon>
        <taxon>Tracheophyta</taxon>
        <taxon>Spermatophyta</taxon>
        <taxon>Magnoliopsida</taxon>
        <taxon>eudicotyledons</taxon>
        <taxon>Gunneridae</taxon>
        <taxon>Pentapetalae</taxon>
        <taxon>rosids</taxon>
        <taxon>fabids</taxon>
        <taxon>Fagales</taxon>
        <taxon>Fagaceae</taxon>
        <taxon>Lithocarpus</taxon>
    </lineage>
</organism>
<dbReference type="AlphaFoldDB" id="A0AAW2DYM5"/>
<evidence type="ECO:0000256" key="1">
    <source>
        <dbReference type="ARBA" id="ARBA00002334"/>
    </source>
</evidence>
<feature type="compositionally biased region" description="Low complexity" evidence="6">
    <location>
        <begin position="49"/>
        <end position="67"/>
    </location>
</feature>
<dbReference type="Gene3D" id="3.40.50.150">
    <property type="entry name" value="Vaccinia Virus protein VP39"/>
    <property type="match status" value="1"/>
</dbReference>
<reference evidence="7 8" key="1">
    <citation type="submission" date="2024-01" db="EMBL/GenBank/DDBJ databases">
        <title>A telomere-to-telomere, gap-free genome of sweet tea (Lithocarpus litseifolius).</title>
        <authorList>
            <person name="Zhou J."/>
        </authorList>
    </citation>
    <scope>NUCLEOTIDE SEQUENCE [LARGE SCALE GENOMIC DNA]</scope>
    <source>
        <strain evidence="7">Zhou-2022a</strain>
        <tissue evidence="7">Leaf</tissue>
    </source>
</reference>
<keyword evidence="2" id="KW-0489">Methyltransferase</keyword>
<feature type="region of interest" description="Disordered" evidence="6">
    <location>
        <begin position="41"/>
        <end position="130"/>
    </location>
</feature>
<comment type="function">
    <text evidence="1">Methylates caffeoyl-CoA to feruloyl-CoA and 5-hydroxyferuloyl-CoA to sinapoyl-CoA. Plays a role in the synthesis of feruloylated polysaccharides. Involved in the reinforcement of the plant cell wall. Also involved in the responding to wounding or pathogen challenge by the increased formation of cell wall-bound ferulic acid polymers.</text>
</comment>
<dbReference type="CDD" id="cd02440">
    <property type="entry name" value="AdoMet_MTases"/>
    <property type="match status" value="1"/>
</dbReference>
<dbReference type="PROSITE" id="PS51682">
    <property type="entry name" value="SAM_OMT_I"/>
    <property type="match status" value="1"/>
</dbReference>
<keyword evidence="4" id="KW-0949">S-adenosyl-L-methionine</keyword>
<protein>
    <recommendedName>
        <fullName evidence="9">Caffeoyl-CoA O-methyltransferase</fullName>
    </recommendedName>
</protein>
<accession>A0AAW2DYM5</accession>
<keyword evidence="3" id="KW-0808">Transferase</keyword>
<feature type="compositionally biased region" description="Basic and acidic residues" evidence="6">
    <location>
        <begin position="89"/>
        <end position="130"/>
    </location>
</feature>
<gene>
    <name evidence="7" type="ORF">SO802_001981</name>
</gene>
<evidence type="ECO:0000313" key="8">
    <source>
        <dbReference type="Proteomes" id="UP001459277"/>
    </source>
</evidence>